<dbReference type="RefSeq" id="WP_081146432.1">
    <property type="nucleotide sequence ID" value="NZ_LVYD01000024.1"/>
</dbReference>
<evidence type="ECO:0000256" key="3">
    <source>
        <dbReference type="ARBA" id="ARBA00023163"/>
    </source>
</evidence>
<organism evidence="5 6">
    <name type="scientific">Niastella vici</name>
    <dbReference type="NCBI Taxonomy" id="1703345"/>
    <lineage>
        <taxon>Bacteria</taxon>
        <taxon>Pseudomonadati</taxon>
        <taxon>Bacteroidota</taxon>
        <taxon>Chitinophagia</taxon>
        <taxon>Chitinophagales</taxon>
        <taxon>Chitinophagaceae</taxon>
        <taxon>Niastella</taxon>
    </lineage>
</organism>
<dbReference type="InterPro" id="IPR008991">
    <property type="entry name" value="Translation_prot_SH3-like_sf"/>
</dbReference>
<dbReference type="NCBIfam" id="NF033644">
    <property type="entry name" value="antiterm_UpxY"/>
    <property type="match status" value="1"/>
</dbReference>
<evidence type="ECO:0000256" key="2">
    <source>
        <dbReference type="ARBA" id="ARBA00023015"/>
    </source>
</evidence>
<keyword evidence="3" id="KW-0804">Transcription</keyword>
<keyword evidence="2" id="KW-0805">Transcription regulation</keyword>
<gene>
    <name evidence="5" type="ORF">A3860_17875</name>
</gene>
<dbReference type="SUPFAM" id="SSF82679">
    <property type="entry name" value="N-utilization substance G protein NusG, N-terminal domain"/>
    <property type="match status" value="1"/>
</dbReference>
<dbReference type="InterPro" id="IPR043425">
    <property type="entry name" value="NusG-like"/>
</dbReference>
<dbReference type="SMART" id="SM00738">
    <property type="entry name" value="NGN"/>
    <property type="match status" value="1"/>
</dbReference>
<dbReference type="SUPFAM" id="SSF50104">
    <property type="entry name" value="Translation proteins SH3-like domain"/>
    <property type="match status" value="1"/>
</dbReference>
<dbReference type="AlphaFoldDB" id="A0A1V9G4I3"/>
<proteinExistence type="predicted"/>
<dbReference type="InterPro" id="IPR006645">
    <property type="entry name" value="NGN-like_dom"/>
</dbReference>
<evidence type="ECO:0000259" key="4">
    <source>
        <dbReference type="SMART" id="SM00738"/>
    </source>
</evidence>
<keyword evidence="1" id="KW-0889">Transcription antitermination</keyword>
<dbReference type="Proteomes" id="UP000192796">
    <property type="component" value="Unassembled WGS sequence"/>
</dbReference>
<dbReference type="GO" id="GO:0031564">
    <property type="term" value="P:transcription antitermination"/>
    <property type="evidence" value="ECO:0007669"/>
    <property type="project" value="UniProtKB-KW"/>
</dbReference>
<evidence type="ECO:0000313" key="5">
    <source>
        <dbReference type="EMBL" id="OQP65533.1"/>
    </source>
</evidence>
<dbReference type="GO" id="GO:0006354">
    <property type="term" value="P:DNA-templated transcription elongation"/>
    <property type="evidence" value="ECO:0007669"/>
    <property type="project" value="InterPro"/>
</dbReference>
<dbReference type="Pfam" id="PF02357">
    <property type="entry name" value="NusG"/>
    <property type="match status" value="1"/>
</dbReference>
<dbReference type="OrthoDB" id="9796143at2"/>
<dbReference type="PANTHER" id="PTHR30265:SF4">
    <property type="entry name" value="KOW MOTIF FAMILY PROTEIN, EXPRESSED"/>
    <property type="match status" value="1"/>
</dbReference>
<dbReference type="InterPro" id="IPR036735">
    <property type="entry name" value="NGN_dom_sf"/>
</dbReference>
<protein>
    <recommendedName>
        <fullName evidence="4">NusG-like N-terminal domain-containing protein</fullName>
    </recommendedName>
</protein>
<name>A0A1V9G4I3_9BACT</name>
<comment type="caution">
    <text evidence="5">The sequence shown here is derived from an EMBL/GenBank/DDBJ whole genome shotgun (WGS) entry which is preliminary data.</text>
</comment>
<dbReference type="STRING" id="1703345.A3860_17875"/>
<dbReference type="Gene3D" id="3.30.70.940">
    <property type="entry name" value="NusG, N-terminal domain"/>
    <property type="match status" value="1"/>
</dbReference>
<feature type="domain" description="NusG-like N-terminal" evidence="4">
    <location>
        <begin position="7"/>
        <end position="105"/>
    </location>
</feature>
<dbReference type="EMBL" id="LVYD01000024">
    <property type="protein sequence ID" value="OQP65533.1"/>
    <property type="molecule type" value="Genomic_DNA"/>
</dbReference>
<reference evidence="5 6" key="1">
    <citation type="submission" date="2016-03" db="EMBL/GenBank/DDBJ databases">
        <title>Niastella vici sp. nov., isolated from farmland soil.</title>
        <authorList>
            <person name="Chen L."/>
            <person name="Wang D."/>
            <person name="Yang S."/>
            <person name="Wang G."/>
        </authorList>
    </citation>
    <scope>NUCLEOTIDE SEQUENCE [LARGE SCALE GENOMIC DNA]</scope>
    <source>
        <strain evidence="5 6">DJ57</strain>
    </source>
</reference>
<evidence type="ECO:0000256" key="1">
    <source>
        <dbReference type="ARBA" id="ARBA00022814"/>
    </source>
</evidence>
<accession>A0A1V9G4I3</accession>
<dbReference type="PANTHER" id="PTHR30265">
    <property type="entry name" value="RHO-INTERACTING TRANSCRIPTION TERMINATION FACTOR NUSG"/>
    <property type="match status" value="1"/>
</dbReference>
<evidence type="ECO:0000313" key="6">
    <source>
        <dbReference type="Proteomes" id="UP000192796"/>
    </source>
</evidence>
<keyword evidence="6" id="KW-1185">Reference proteome</keyword>
<sequence length="170" mass="19692">MEAVSFNKGWYLIYTNSKQEKKVAGQLDKMKIQHYLPLVKIARQWSDRVKILDSPLFPSYLFVYLNQFKDYYLCLETQGALHFVRFSQKIARVADSVIGDLKIIVDAGEHIEVSFNVFQNGETVSITDGPLAGLKCEIIQYNKREMILVRIELLQRNLLLELPVNHLCKL</sequence>